<evidence type="ECO:0000256" key="4">
    <source>
        <dbReference type="ARBA" id="ARBA00022989"/>
    </source>
</evidence>
<evidence type="ECO:0000256" key="2">
    <source>
        <dbReference type="ARBA" id="ARBA00022475"/>
    </source>
</evidence>
<evidence type="ECO:0000256" key="3">
    <source>
        <dbReference type="ARBA" id="ARBA00022692"/>
    </source>
</evidence>
<protein>
    <recommendedName>
        <fullName evidence="6">TVP38/TMEM64 family membrane protein</fullName>
    </recommendedName>
</protein>
<evidence type="ECO:0000259" key="7">
    <source>
        <dbReference type="Pfam" id="PF09335"/>
    </source>
</evidence>
<comment type="caution">
    <text evidence="8">The sequence shown here is derived from an EMBL/GenBank/DDBJ whole genome shotgun (WGS) entry which is preliminary data.</text>
</comment>
<evidence type="ECO:0000313" key="9">
    <source>
        <dbReference type="Proteomes" id="UP000768567"/>
    </source>
</evidence>
<feature type="domain" description="VTT" evidence="7">
    <location>
        <begin position="74"/>
        <end position="183"/>
    </location>
</feature>
<dbReference type="Pfam" id="PF09335">
    <property type="entry name" value="VTT_dom"/>
    <property type="match status" value="1"/>
</dbReference>
<evidence type="ECO:0000256" key="6">
    <source>
        <dbReference type="RuleBase" id="RU366058"/>
    </source>
</evidence>
<dbReference type="InterPro" id="IPR015414">
    <property type="entry name" value="TMEM64"/>
</dbReference>
<accession>A0ABR9R2M1</accession>
<feature type="transmembrane region" description="Helical" evidence="6">
    <location>
        <begin position="135"/>
        <end position="158"/>
    </location>
</feature>
<evidence type="ECO:0000256" key="1">
    <source>
        <dbReference type="ARBA" id="ARBA00004651"/>
    </source>
</evidence>
<feature type="transmembrane region" description="Helical" evidence="6">
    <location>
        <begin position="164"/>
        <end position="190"/>
    </location>
</feature>
<feature type="transmembrane region" description="Helical" evidence="6">
    <location>
        <begin position="67"/>
        <end position="85"/>
    </location>
</feature>
<evidence type="ECO:0000256" key="5">
    <source>
        <dbReference type="ARBA" id="ARBA00023136"/>
    </source>
</evidence>
<keyword evidence="2 6" id="KW-1003">Cell membrane</keyword>
<feature type="transmembrane region" description="Helical" evidence="6">
    <location>
        <begin position="42"/>
        <end position="60"/>
    </location>
</feature>
<keyword evidence="9" id="KW-1185">Reference proteome</keyword>
<dbReference type="EMBL" id="JADCKC010000002">
    <property type="protein sequence ID" value="MBE5037406.1"/>
    <property type="molecule type" value="Genomic_DNA"/>
</dbReference>
<dbReference type="PROSITE" id="PS51257">
    <property type="entry name" value="PROKAR_LIPOPROTEIN"/>
    <property type="match status" value="1"/>
</dbReference>
<name>A0ABR9R2M1_9FIRM</name>
<comment type="similarity">
    <text evidence="6">Belongs to the TVP38/TMEM64 family.</text>
</comment>
<evidence type="ECO:0000313" key="8">
    <source>
        <dbReference type="EMBL" id="MBE5037406.1"/>
    </source>
</evidence>
<sequence length="198" mass="22307">MAKSMSMKWMQLLSIAGLIACVVLSIWFWQQGLLSSQERLRSFVDGFGAAGAAVFILFQAVQVVVPILPGGLGCLAGVILFGPWYGFLYNYIGICAGSLAAFAIARNCGRPLLYRMFPRKMIDRYDRWTNERGRFARWFAFLIFIPVAPDDYLCFLAGTTEISWRLYTAIILLCKPFAIAMYSLGLTVLFQQVLGLWR</sequence>
<dbReference type="PANTHER" id="PTHR12677:SF49">
    <property type="entry name" value="TVP38_TMEM64 FAMILY MEMBRANE PROTEIN"/>
    <property type="match status" value="1"/>
</dbReference>
<comment type="subcellular location">
    <subcellularLocation>
        <location evidence="1 6">Cell membrane</location>
        <topology evidence="1 6">Multi-pass membrane protein</topology>
    </subcellularLocation>
</comment>
<keyword evidence="3 6" id="KW-0812">Transmembrane</keyword>
<feature type="transmembrane region" description="Helical" evidence="6">
    <location>
        <begin position="91"/>
        <end position="114"/>
    </location>
</feature>
<feature type="transmembrane region" description="Helical" evidence="6">
    <location>
        <begin position="12"/>
        <end position="30"/>
    </location>
</feature>
<dbReference type="Proteomes" id="UP000768567">
    <property type="component" value="Unassembled WGS sequence"/>
</dbReference>
<organism evidence="8 9">
    <name type="scientific">Gemmiger gallinarum</name>
    <dbReference type="NCBI Taxonomy" id="2779354"/>
    <lineage>
        <taxon>Bacteria</taxon>
        <taxon>Bacillati</taxon>
        <taxon>Bacillota</taxon>
        <taxon>Clostridia</taxon>
        <taxon>Eubacteriales</taxon>
        <taxon>Gemmiger</taxon>
    </lineage>
</organism>
<reference evidence="8 9" key="1">
    <citation type="submission" date="2020-10" db="EMBL/GenBank/DDBJ databases">
        <title>ChiBAC.</title>
        <authorList>
            <person name="Zenner C."/>
            <person name="Hitch T.C.A."/>
            <person name="Clavel T."/>
        </authorList>
    </citation>
    <scope>NUCLEOTIDE SEQUENCE [LARGE SCALE GENOMIC DNA]</scope>
    <source>
        <strain evidence="8 9">DSM 109015</strain>
    </source>
</reference>
<dbReference type="InterPro" id="IPR032816">
    <property type="entry name" value="VTT_dom"/>
</dbReference>
<gene>
    <name evidence="8" type="ORF">INF35_06390</name>
</gene>
<keyword evidence="4 6" id="KW-1133">Transmembrane helix</keyword>
<keyword evidence="5 6" id="KW-0472">Membrane</keyword>
<proteinExistence type="inferred from homology"/>
<dbReference type="PANTHER" id="PTHR12677">
    <property type="entry name" value="GOLGI APPARATUS MEMBRANE PROTEIN TVP38-RELATED"/>
    <property type="match status" value="1"/>
</dbReference>